<keyword evidence="6" id="KW-1185">Reference proteome</keyword>
<dbReference type="GO" id="GO:0006950">
    <property type="term" value="P:response to stress"/>
    <property type="evidence" value="ECO:0007669"/>
    <property type="project" value="TreeGrafter"/>
</dbReference>
<dbReference type="InterPro" id="IPR039422">
    <property type="entry name" value="MarR/SlyA-like"/>
</dbReference>
<accession>A0A936ZR20</accession>
<dbReference type="InterPro" id="IPR036390">
    <property type="entry name" value="WH_DNA-bd_sf"/>
</dbReference>
<dbReference type="SMART" id="SM00347">
    <property type="entry name" value="HTH_MARR"/>
    <property type="match status" value="1"/>
</dbReference>
<gene>
    <name evidence="5" type="ORF">JI739_02020</name>
</gene>
<name>A0A936ZR20_9BURK</name>
<dbReference type="InterPro" id="IPR023187">
    <property type="entry name" value="Tscrpt_reg_MarR-type_CS"/>
</dbReference>
<dbReference type="EMBL" id="JAEQNA010000001">
    <property type="protein sequence ID" value="MBL0419114.1"/>
    <property type="molecule type" value="Genomic_DNA"/>
</dbReference>
<proteinExistence type="predicted"/>
<dbReference type="PROSITE" id="PS01117">
    <property type="entry name" value="HTH_MARR_1"/>
    <property type="match status" value="1"/>
</dbReference>
<dbReference type="Gene3D" id="1.10.10.10">
    <property type="entry name" value="Winged helix-like DNA-binding domain superfamily/Winged helix DNA-binding domain"/>
    <property type="match status" value="1"/>
</dbReference>
<comment type="caution">
    <text evidence="5">The sequence shown here is derived from an EMBL/GenBank/DDBJ whole genome shotgun (WGS) entry which is preliminary data.</text>
</comment>
<reference evidence="5" key="1">
    <citation type="submission" date="2021-01" db="EMBL/GenBank/DDBJ databases">
        <title>Ramlibacter sp. strain AW1 16S ribosomal RNA gene Genome sequencing and assembly.</title>
        <authorList>
            <person name="Kang M."/>
        </authorList>
    </citation>
    <scope>NUCLEOTIDE SEQUENCE</scope>
    <source>
        <strain evidence="5">AW1</strain>
    </source>
</reference>
<dbReference type="PROSITE" id="PS50995">
    <property type="entry name" value="HTH_MARR_2"/>
    <property type="match status" value="1"/>
</dbReference>
<dbReference type="GO" id="GO:0003700">
    <property type="term" value="F:DNA-binding transcription factor activity"/>
    <property type="evidence" value="ECO:0007669"/>
    <property type="project" value="InterPro"/>
</dbReference>
<dbReference type="Proteomes" id="UP000613011">
    <property type="component" value="Unassembled WGS sequence"/>
</dbReference>
<dbReference type="AlphaFoldDB" id="A0A936ZR20"/>
<keyword evidence="1" id="KW-0805">Transcription regulation</keyword>
<keyword evidence="2" id="KW-0238">DNA-binding</keyword>
<evidence type="ECO:0000256" key="2">
    <source>
        <dbReference type="ARBA" id="ARBA00023125"/>
    </source>
</evidence>
<dbReference type="Pfam" id="PF12802">
    <property type="entry name" value="MarR_2"/>
    <property type="match status" value="1"/>
</dbReference>
<evidence type="ECO:0000256" key="1">
    <source>
        <dbReference type="ARBA" id="ARBA00023015"/>
    </source>
</evidence>
<feature type="domain" description="HTH marR-type" evidence="4">
    <location>
        <begin position="14"/>
        <end position="153"/>
    </location>
</feature>
<dbReference type="PANTHER" id="PTHR33164">
    <property type="entry name" value="TRANSCRIPTIONAL REGULATOR, MARR FAMILY"/>
    <property type="match status" value="1"/>
</dbReference>
<dbReference type="InterPro" id="IPR000835">
    <property type="entry name" value="HTH_MarR-typ"/>
</dbReference>
<evidence type="ECO:0000259" key="4">
    <source>
        <dbReference type="PROSITE" id="PS50995"/>
    </source>
</evidence>
<dbReference type="SUPFAM" id="SSF46785">
    <property type="entry name" value="Winged helix' DNA-binding domain"/>
    <property type="match status" value="1"/>
</dbReference>
<dbReference type="GO" id="GO:0003677">
    <property type="term" value="F:DNA binding"/>
    <property type="evidence" value="ECO:0007669"/>
    <property type="project" value="UniProtKB-KW"/>
</dbReference>
<organism evidence="5 6">
    <name type="scientific">Ramlibacter aurantiacus</name>
    <dbReference type="NCBI Taxonomy" id="2801330"/>
    <lineage>
        <taxon>Bacteria</taxon>
        <taxon>Pseudomonadati</taxon>
        <taxon>Pseudomonadota</taxon>
        <taxon>Betaproteobacteria</taxon>
        <taxon>Burkholderiales</taxon>
        <taxon>Comamonadaceae</taxon>
        <taxon>Ramlibacter</taxon>
    </lineage>
</organism>
<sequence>MHSRQRADPAQARADELSPAAARVLRRFRVVFNEVKAHFRAVEKKAGIAGAQLWALKVIRDRPGIGVSELARSMDIHQSTASNLLKQLIAADLVVADRAHADRRMLHLQVSAAGARLLKKAPGPFTGVLPDALSQLDARTLARLDRDLGALIELLGVNEKWAQVPMGQPDD</sequence>
<dbReference type="InterPro" id="IPR036388">
    <property type="entry name" value="WH-like_DNA-bd_sf"/>
</dbReference>
<keyword evidence="3" id="KW-0804">Transcription</keyword>
<evidence type="ECO:0000313" key="5">
    <source>
        <dbReference type="EMBL" id="MBL0419114.1"/>
    </source>
</evidence>
<dbReference type="PANTHER" id="PTHR33164:SF43">
    <property type="entry name" value="HTH-TYPE TRANSCRIPTIONAL REPRESSOR YETL"/>
    <property type="match status" value="1"/>
</dbReference>
<evidence type="ECO:0000256" key="3">
    <source>
        <dbReference type="ARBA" id="ARBA00023163"/>
    </source>
</evidence>
<dbReference type="RefSeq" id="WP_201682167.1">
    <property type="nucleotide sequence ID" value="NZ_JAEQNA010000001.1"/>
</dbReference>
<protein>
    <submittedName>
        <fullName evidence="5">MarR family transcriptional regulator</fullName>
    </submittedName>
</protein>
<evidence type="ECO:0000313" key="6">
    <source>
        <dbReference type="Proteomes" id="UP000613011"/>
    </source>
</evidence>